<dbReference type="EC" id="2.7.4.9" evidence="3"/>
<dbReference type="AlphaFoldDB" id="A0A8U7MPY5"/>
<feature type="region of interest" description="Disordered" evidence="19">
    <location>
        <begin position="132"/>
        <end position="183"/>
    </location>
</feature>
<reference evidence="21" key="1">
    <citation type="submission" date="2019-10" db="EMBL/GenBank/DDBJ databases">
        <title>Corvus moneduloides (New Caledonian crow) genome, bCorMon1, primary haplotype.</title>
        <authorList>
            <person name="Rutz C."/>
            <person name="Fungtammasan C."/>
            <person name="Mountcastle J."/>
            <person name="Formenti G."/>
            <person name="Chow W."/>
            <person name="Howe K."/>
            <person name="Steele M.P."/>
            <person name="Fernandes J."/>
            <person name="Gilbert M.T.P."/>
            <person name="Fedrigo O."/>
            <person name="Jarvis E.D."/>
            <person name="Gemmell N."/>
        </authorList>
    </citation>
    <scope>NUCLEOTIDE SEQUENCE [LARGE SCALE GENOMIC DNA]</scope>
</reference>
<dbReference type="SUPFAM" id="SSF52540">
    <property type="entry name" value="P-loop containing nucleoside triphosphate hydrolases"/>
    <property type="match status" value="1"/>
</dbReference>
<evidence type="ECO:0000256" key="2">
    <source>
        <dbReference type="ARBA" id="ARBA00009776"/>
    </source>
</evidence>
<feature type="compositionally biased region" description="Low complexity" evidence="19">
    <location>
        <begin position="132"/>
        <end position="151"/>
    </location>
</feature>
<dbReference type="EC" id="2.7.4.14" evidence="16"/>
<comment type="catalytic activity">
    <reaction evidence="13">
        <text>dTMP + ATP = dTDP + ADP</text>
        <dbReference type="Rhea" id="RHEA:13517"/>
        <dbReference type="ChEBI" id="CHEBI:30616"/>
        <dbReference type="ChEBI" id="CHEBI:58369"/>
        <dbReference type="ChEBI" id="CHEBI:63528"/>
        <dbReference type="ChEBI" id="CHEBI:456216"/>
        <dbReference type="EC" id="2.7.4.9"/>
    </reaction>
</comment>
<sequence>MIAGAHPRTEPFPAGPSPFIPVPLTQGGEGRRAFRGAAPCSGLVPEDRRFPRRPGEFRFPLAPPPPPPAFLRPAPGSRLPVPCPLPRAPGSRFPAPGSRLPAPGSLLPAPCSRLPAPCSRLPAPGSLLPAPGSLLPAPGSGPGDAAALLPGVTGPPARGPRSAALRQRPPPAPAPGQHRGRGADVRLFSAVRRAGAKGTRGNPDVRKKFLTVRVAKHWRRLPREVMDVPSLETFQVRLDRCAGRIPEAEAVLDLLEKCPEHQKKGGFPVIVFEGLDATGKTTVTQAVKDTLNGVLLRSPPACISQWRTVFDDEPTLVKRAFYAAGNYILASEIAKASTQAPVIVDRYWHSTAAYTIATETSGEVQDLPPVQDEVYQWPEDLLKPDLVLLLTVDPDERVRRLQHRGLQKTKEEAELEANNLFRQRVEESYRRMVNPACQEVDASPSKEEVLKTVLQLIKKHCAF</sequence>
<comment type="catalytic activity">
    <reaction evidence="14">
        <text>CMP + ATP = CDP + ADP</text>
        <dbReference type="Rhea" id="RHEA:11600"/>
        <dbReference type="ChEBI" id="CHEBI:30616"/>
        <dbReference type="ChEBI" id="CHEBI:58069"/>
        <dbReference type="ChEBI" id="CHEBI:60377"/>
        <dbReference type="ChEBI" id="CHEBI:456216"/>
        <dbReference type="EC" id="2.7.4.14"/>
    </reaction>
</comment>
<dbReference type="GO" id="GO:0004550">
    <property type="term" value="F:nucleoside diphosphate kinase activity"/>
    <property type="evidence" value="ECO:0007669"/>
    <property type="project" value="TreeGrafter"/>
</dbReference>
<comment type="catalytic activity">
    <reaction evidence="15">
        <text>dCMP + ATP = dCDP + ADP</text>
        <dbReference type="Rhea" id="RHEA:25094"/>
        <dbReference type="ChEBI" id="CHEBI:30616"/>
        <dbReference type="ChEBI" id="CHEBI:57566"/>
        <dbReference type="ChEBI" id="CHEBI:58593"/>
        <dbReference type="ChEBI" id="CHEBI:456216"/>
        <dbReference type="EC" id="2.7.4.14"/>
    </reaction>
</comment>
<evidence type="ECO:0000256" key="6">
    <source>
        <dbReference type="ARBA" id="ARBA00022741"/>
    </source>
</evidence>
<dbReference type="GO" id="GO:0004798">
    <property type="term" value="F:dTMP kinase activity"/>
    <property type="evidence" value="ECO:0007669"/>
    <property type="project" value="UniProtKB-EC"/>
</dbReference>
<feature type="compositionally biased region" description="Basic and acidic residues" evidence="19">
    <location>
        <begin position="45"/>
        <end position="56"/>
    </location>
</feature>
<evidence type="ECO:0000256" key="18">
    <source>
        <dbReference type="ARBA" id="ARBA00076149"/>
    </source>
</evidence>
<reference evidence="20" key="3">
    <citation type="submission" date="2025-09" db="UniProtKB">
        <authorList>
            <consortium name="Ensembl"/>
        </authorList>
    </citation>
    <scope>IDENTIFICATION</scope>
</reference>
<keyword evidence="6" id="KW-0547">Nucleotide-binding</keyword>
<evidence type="ECO:0000256" key="8">
    <source>
        <dbReference type="ARBA" id="ARBA00022840"/>
    </source>
</evidence>
<accession>A0A8U7MPY5</accession>
<organism evidence="20 21">
    <name type="scientific">Corvus moneduloides</name>
    <name type="common">New Caledonian crow</name>
    <dbReference type="NCBI Taxonomy" id="1196302"/>
    <lineage>
        <taxon>Eukaryota</taxon>
        <taxon>Metazoa</taxon>
        <taxon>Chordata</taxon>
        <taxon>Craniata</taxon>
        <taxon>Vertebrata</taxon>
        <taxon>Euteleostomi</taxon>
        <taxon>Archelosauria</taxon>
        <taxon>Archosauria</taxon>
        <taxon>Dinosauria</taxon>
        <taxon>Saurischia</taxon>
        <taxon>Theropoda</taxon>
        <taxon>Coelurosauria</taxon>
        <taxon>Aves</taxon>
        <taxon>Neognathae</taxon>
        <taxon>Neoaves</taxon>
        <taxon>Telluraves</taxon>
        <taxon>Australaves</taxon>
        <taxon>Passeriformes</taxon>
        <taxon>Corvoidea</taxon>
        <taxon>Corvidae</taxon>
        <taxon>Corvus</taxon>
    </lineage>
</organism>
<evidence type="ECO:0000256" key="10">
    <source>
        <dbReference type="ARBA" id="ARBA00022975"/>
    </source>
</evidence>
<reference evidence="20" key="2">
    <citation type="submission" date="2025-08" db="UniProtKB">
        <authorList>
            <consortium name="Ensembl"/>
        </authorList>
    </citation>
    <scope>IDENTIFICATION</scope>
</reference>
<dbReference type="PANTHER" id="PTHR10344">
    <property type="entry name" value="THYMIDYLATE KINASE"/>
    <property type="match status" value="1"/>
</dbReference>
<keyword evidence="7" id="KW-0418">Kinase</keyword>
<keyword evidence="12" id="KW-0496">Mitochondrion</keyword>
<dbReference type="Pfam" id="PF02223">
    <property type="entry name" value="Thymidylate_kin"/>
    <property type="match status" value="1"/>
</dbReference>
<evidence type="ECO:0000256" key="13">
    <source>
        <dbReference type="ARBA" id="ARBA00048743"/>
    </source>
</evidence>
<dbReference type="GO" id="GO:0005739">
    <property type="term" value="C:mitochondrion"/>
    <property type="evidence" value="ECO:0007669"/>
    <property type="project" value="UniProtKB-SubCell"/>
</dbReference>
<keyword evidence="21" id="KW-1185">Reference proteome</keyword>
<feature type="region of interest" description="Disordered" evidence="19">
    <location>
        <begin position="1"/>
        <end position="101"/>
    </location>
</feature>
<dbReference type="Proteomes" id="UP000694553">
    <property type="component" value="Unassembled WGS sequence"/>
</dbReference>
<comment type="subcellular location">
    <subcellularLocation>
        <location evidence="1">Mitochondrion</location>
    </subcellularLocation>
</comment>
<dbReference type="GO" id="GO:0006227">
    <property type="term" value="P:dUDP biosynthetic process"/>
    <property type="evidence" value="ECO:0007669"/>
    <property type="project" value="TreeGrafter"/>
</dbReference>
<dbReference type="Gene3D" id="3.40.50.300">
    <property type="entry name" value="P-loop containing nucleotide triphosphate hydrolases"/>
    <property type="match status" value="1"/>
</dbReference>
<evidence type="ECO:0000256" key="1">
    <source>
        <dbReference type="ARBA" id="ARBA00004173"/>
    </source>
</evidence>
<evidence type="ECO:0000256" key="5">
    <source>
        <dbReference type="ARBA" id="ARBA00022727"/>
    </source>
</evidence>
<dbReference type="FunFam" id="3.40.50.300:FF:001133">
    <property type="entry name" value="UMP-CMP kinase 2, mitochondrial"/>
    <property type="match status" value="1"/>
</dbReference>
<dbReference type="InterPro" id="IPR039430">
    <property type="entry name" value="Thymidylate_kin-like_dom"/>
</dbReference>
<name>A0A8U7MPY5_CORMO</name>
<evidence type="ECO:0000256" key="3">
    <source>
        <dbReference type="ARBA" id="ARBA00012980"/>
    </source>
</evidence>
<dbReference type="PANTHER" id="PTHR10344:SF4">
    <property type="entry name" value="UMP-CMP KINASE 2, MITOCHONDRIAL"/>
    <property type="match status" value="1"/>
</dbReference>
<keyword evidence="11" id="KW-0175">Coiled coil</keyword>
<dbReference type="GO" id="GO:0006235">
    <property type="term" value="P:dTTP biosynthetic process"/>
    <property type="evidence" value="ECO:0007669"/>
    <property type="project" value="TreeGrafter"/>
</dbReference>
<evidence type="ECO:0000256" key="17">
    <source>
        <dbReference type="ARBA" id="ARBA00070686"/>
    </source>
</evidence>
<evidence type="ECO:0000256" key="16">
    <source>
        <dbReference type="ARBA" id="ARBA00066590"/>
    </source>
</evidence>
<keyword evidence="8" id="KW-0067">ATP-binding</keyword>
<dbReference type="Ensembl" id="ENSCMUT00000033914.1">
    <property type="protein sequence ID" value="ENSCMUP00000035084.1"/>
    <property type="gene ID" value="ENSCMUG00000004880.2"/>
</dbReference>
<protein>
    <recommendedName>
        <fullName evidence="17">UMP-CMP kinase 2, mitochondrial</fullName>
        <ecNumber evidence="16">2.7.4.14</ecNumber>
        <ecNumber evidence="3">2.7.4.9</ecNumber>
    </recommendedName>
    <alternativeName>
        <fullName evidence="18">Nucleoside-diphosphate kinase</fullName>
    </alternativeName>
</protein>
<evidence type="ECO:0000256" key="7">
    <source>
        <dbReference type="ARBA" id="ARBA00022777"/>
    </source>
</evidence>
<evidence type="ECO:0000256" key="19">
    <source>
        <dbReference type="SAM" id="MobiDB-lite"/>
    </source>
</evidence>
<proteinExistence type="inferred from homology"/>
<evidence type="ECO:0000313" key="21">
    <source>
        <dbReference type="Proteomes" id="UP000694553"/>
    </source>
</evidence>
<evidence type="ECO:0000256" key="11">
    <source>
        <dbReference type="ARBA" id="ARBA00023054"/>
    </source>
</evidence>
<keyword evidence="5" id="KW-0545">Nucleotide biosynthesis</keyword>
<evidence type="ECO:0000256" key="4">
    <source>
        <dbReference type="ARBA" id="ARBA00022679"/>
    </source>
</evidence>
<evidence type="ECO:0000313" key="20">
    <source>
        <dbReference type="Ensembl" id="ENSCMUP00000035084.1"/>
    </source>
</evidence>
<evidence type="ECO:0000256" key="12">
    <source>
        <dbReference type="ARBA" id="ARBA00023128"/>
    </source>
</evidence>
<evidence type="ECO:0000256" key="9">
    <source>
        <dbReference type="ARBA" id="ARBA00022946"/>
    </source>
</evidence>
<evidence type="ECO:0000256" key="15">
    <source>
        <dbReference type="ARBA" id="ARBA00051598"/>
    </source>
</evidence>
<dbReference type="GO" id="GO:0006233">
    <property type="term" value="P:dTDP biosynthetic process"/>
    <property type="evidence" value="ECO:0007669"/>
    <property type="project" value="InterPro"/>
</dbReference>
<keyword evidence="10" id="KW-0665">Pyrimidine biosynthesis</keyword>
<dbReference type="InterPro" id="IPR018094">
    <property type="entry name" value="Thymidylate_kinase"/>
</dbReference>
<dbReference type="HAMAP" id="MF_00165">
    <property type="entry name" value="Thymidylate_kinase"/>
    <property type="match status" value="1"/>
</dbReference>
<keyword evidence="9" id="KW-0809">Transit peptide</keyword>
<evidence type="ECO:0000256" key="14">
    <source>
        <dbReference type="ARBA" id="ARBA00051396"/>
    </source>
</evidence>
<dbReference type="InterPro" id="IPR027417">
    <property type="entry name" value="P-loop_NTPase"/>
</dbReference>
<keyword evidence="4" id="KW-0808">Transferase</keyword>
<feature type="compositionally biased region" description="Pro residues" evidence="19">
    <location>
        <begin position="61"/>
        <end position="70"/>
    </location>
</feature>
<comment type="similarity">
    <text evidence="2">Belongs to the thymidylate kinase family.</text>
</comment>
<gene>
    <name evidence="20" type="primary">CMPK2</name>
</gene>
<dbReference type="GO" id="GO:0005524">
    <property type="term" value="F:ATP binding"/>
    <property type="evidence" value="ECO:0007669"/>
    <property type="project" value="UniProtKB-KW"/>
</dbReference>